<proteinExistence type="predicted"/>
<gene>
    <name evidence="1" type="ORF">ACEZ3G_16745</name>
</gene>
<keyword evidence="2" id="KW-1185">Reference proteome</keyword>
<name>A0ACC7LMY8_9FLAO</name>
<evidence type="ECO:0000313" key="2">
    <source>
        <dbReference type="Proteomes" id="UP001595191"/>
    </source>
</evidence>
<dbReference type="Proteomes" id="UP001595191">
    <property type="component" value="Unassembled WGS sequence"/>
</dbReference>
<dbReference type="EMBL" id="JBHFPV010000008">
    <property type="protein sequence ID" value="MFH6605136.1"/>
    <property type="molecule type" value="Genomic_DNA"/>
</dbReference>
<comment type="caution">
    <text evidence="1">The sequence shown here is derived from an EMBL/GenBank/DDBJ whole genome shotgun (WGS) entry which is preliminary data.</text>
</comment>
<sequence length="51" mass="5711">MLSTGLKKYLKFTEKHVKSGAGKLALETTFKSVLQYLFGPSIGPRISDYIF</sequence>
<evidence type="ECO:0000313" key="1">
    <source>
        <dbReference type="EMBL" id="MFH6605136.1"/>
    </source>
</evidence>
<organism evidence="1 2">
    <name type="scientific">Meishania litoralis</name>
    <dbReference type="NCBI Taxonomy" id="3434685"/>
    <lineage>
        <taxon>Bacteria</taxon>
        <taxon>Pseudomonadati</taxon>
        <taxon>Bacteroidota</taxon>
        <taxon>Flavobacteriia</taxon>
        <taxon>Flavobacteriales</taxon>
        <taxon>Flavobacteriaceae</taxon>
        <taxon>Meishania</taxon>
    </lineage>
</organism>
<reference evidence="1" key="1">
    <citation type="submission" date="2024-09" db="EMBL/GenBank/DDBJ databases">
        <authorList>
            <person name="Liu J."/>
        </authorList>
    </citation>
    <scope>NUCLEOTIDE SEQUENCE</scope>
    <source>
        <strain evidence="1">NBU2967</strain>
    </source>
</reference>
<accession>A0ACC7LMY8</accession>
<protein>
    <submittedName>
        <fullName evidence="1">Uncharacterized protein</fullName>
    </submittedName>
</protein>